<evidence type="ECO:0000256" key="1">
    <source>
        <dbReference type="SAM" id="MobiDB-lite"/>
    </source>
</evidence>
<dbReference type="OrthoDB" id="2989199at2759"/>
<organism evidence="2 3">
    <name type="scientific">Lentinus brumalis</name>
    <dbReference type="NCBI Taxonomy" id="2498619"/>
    <lineage>
        <taxon>Eukaryota</taxon>
        <taxon>Fungi</taxon>
        <taxon>Dikarya</taxon>
        <taxon>Basidiomycota</taxon>
        <taxon>Agaricomycotina</taxon>
        <taxon>Agaricomycetes</taxon>
        <taxon>Polyporales</taxon>
        <taxon>Polyporaceae</taxon>
        <taxon>Lentinus</taxon>
    </lineage>
</organism>
<sequence length="250" mass="27088">MHTPPASQALRNARQSADLNPESRLSDGARASSPSKSNTRAPQRHSRRRTNKQQHLRGGAKAATLNNDPSKRTHTTSSRHIRNRQPATRAIRAADHSDTPQATEVAVSRPVASASLPPLSPAKDLLRRAQATAAADTDWLGRRPFIMDVVLGNRPVSPQHREDAILDAIELSKAALGPGRGVCRLEDDRSLQLYGEAQALSSRWAAGCEISQHIPIPEYQVSAERSTVTWPGDEDTESPPPLNAGSSPPR</sequence>
<feature type="compositionally biased region" description="Pro residues" evidence="1">
    <location>
        <begin position="238"/>
        <end position="250"/>
    </location>
</feature>
<name>A0A371DMV9_9APHY</name>
<protein>
    <submittedName>
        <fullName evidence="2">Uncharacterized protein</fullName>
    </submittedName>
</protein>
<feature type="compositionally biased region" description="Polar residues" evidence="1">
    <location>
        <begin position="1"/>
        <end position="18"/>
    </location>
</feature>
<gene>
    <name evidence="2" type="ORF">OH76DRAFT_1479640</name>
</gene>
<feature type="compositionally biased region" description="Low complexity" evidence="1">
    <location>
        <begin position="105"/>
        <end position="115"/>
    </location>
</feature>
<dbReference type="AlphaFoldDB" id="A0A371DMV9"/>
<feature type="compositionally biased region" description="Basic residues" evidence="1">
    <location>
        <begin position="42"/>
        <end position="55"/>
    </location>
</feature>
<proteinExistence type="predicted"/>
<dbReference type="EMBL" id="KZ857386">
    <property type="protein sequence ID" value="RDX53873.1"/>
    <property type="molecule type" value="Genomic_DNA"/>
</dbReference>
<evidence type="ECO:0000313" key="3">
    <source>
        <dbReference type="Proteomes" id="UP000256964"/>
    </source>
</evidence>
<reference evidence="2 3" key="1">
    <citation type="journal article" date="2018" name="Biotechnol. Biofuels">
        <title>Integrative visual omics of the white-rot fungus Polyporus brumalis exposes the biotechnological potential of its oxidative enzymes for delignifying raw plant biomass.</title>
        <authorList>
            <person name="Miyauchi S."/>
            <person name="Rancon A."/>
            <person name="Drula E."/>
            <person name="Hage H."/>
            <person name="Chaduli D."/>
            <person name="Favel A."/>
            <person name="Grisel S."/>
            <person name="Henrissat B."/>
            <person name="Herpoel-Gimbert I."/>
            <person name="Ruiz-Duenas F.J."/>
            <person name="Chevret D."/>
            <person name="Hainaut M."/>
            <person name="Lin J."/>
            <person name="Wang M."/>
            <person name="Pangilinan J."/>
            <person name="Lipzen A."/>
            <person name="Lesage-Meessen L."/>
            <person name="Navarro D."/>
            <person name="Riley R."/>
            <person name="Grigoriev I.V."/>
            <person name="Zhou S."/>
            <person name="Raouche S."/>
            <person name="Rosso M.N."/>
        </authorList>
    </citation>
    <scope>NUCLEOTIDE SEQUENCE [LARGE SCALE GENOMIC DNA]</scope>
    <source>
        <strain evidence="2 3">BRFM 1820</strain>
    </source>
</reference>
<dbReference type="Proteomes" id="UP000256964">
    <property type="component" value="Unassembled WGS sequence"/>
</dbReference>
<feature type="region of interest" description="Disordered" evidence="1">
    <location>
        <begin position="222"/>
        <end position="250"/>
    </location>
</feature>
<feature type="region of interest" description="Disordered" evidence="1">
    <location>
        <begin position="1"/>
        <end position="115"/>
    </location>
</feature>
<feature type="compositionally biased region" description="Polar residues" evidence="1">
    <location>
        <begin position="32"/>
        <end position="41"/>
    </location>
</feature>
<accession>A0A371DMV9</accession>
<keyword evidence="3" id="KW-1185">Reference proteome</keyword>
<evidence type="ECO:0000313" key="2">
    <source>
        <dbReference type="EMBL" id="RDX53873.1"/>
    </source>
</evidence>
<feature type="compositionally biased region" description="Basic residues" evidence="1">
    <location>
        <begin position="72"/>
        <end position="83"/>
    </location>
</feature>